<evidence type="ECO:0000313" key="2">
    <source>
        <dbReference type="Proteomes" id="UP000244450"/>
    </source>
</evidence>
<comment type="caution">
    <text evidence="1">The sequence shown here is derived from an EMBL/GenBank/DDBJ whole genome shotgun (WGS) entry which is preliminary data.</text>
</comment>
<proteinExistence type="predicted"/>
<organism evidence="1 2">
    <name type="scientific">Chitinophaga parva</name>
    <dbReference type="NCBI Taxonomy" id="2169414"/>
    <lineage>
        <taxon>Bacteria</taxon>
        <taxon>Pseudomonadati</taxon>
        <taxon>Bacteroidota</taxon>
        <taxon>Chitinophagia</taxon>
        <taxon>Chitinophagales</taxon>
        <taxon>Chitinophagaceae</taxon>
        <taxon>Chitinophaga</taxon>
    </lineage>
</organism>
<sequence>MQKATKQKELLVHDVKTRISEKEFARLSSLIGQTRYRNMSELLRALLAKEPVTVYTKDGSLAVVMEELVLLRRELSAIGNNLNQVTRHLNSLKGQPGKAALLLQADATISQVQRQLEKIYPLISQLALKWLQK</sequence>
<name>A0A2T7BLQ5_9BACT</name>
<protein>
    <submittedName>
        <fullName evidence="1">Uncharacterized protein</fullName>
    </submittedName>
</protein>
<reference evidence="1 2" key="1">
    <citation type="submission" date="2018-04" db="EMBL/GenBank/DDBJ databases">
        <title>Chitinophaga fuyangensis sp. nov., isolated from soil in a chemical factory.</title>
        <authorList>
            <person name="Chen K."/>
        </authorList>
    </citation>
    <scope>NUCLEOTIDE SEQUENCE [LARGE SCALE GENOMIC DNA]</scope>
    <source>
        <strain evidence="1 2">LY-1</strain>
    </source>
</reference>
<accession>A0A2T7BLQ5</accession>
<evidence type="ECO:0000313" key="1">
    <source>
        <dbReference type="EMBL" id="PUZ28613.1"/>
    </source>
</evidence>
<dbReference type="InterPro" id="IPR045788">
    <property type="entry name" value="MobC_2"/>
</dbReference>
<dbReference type="AlphaFoldDB" id="A0A2T7BLQ5"/>
<dbReference type="Proteomes" id="UP000244450">
    <property type="component" value="Unassembled WGS sequence"/>
</dbReference>
<gene>
    <name evidence="1" type="ORF">DCC81_03780</name>
</gene>
<dbReference type="RefSeq" id="WP_108685252.1">
    <property type="nucleotide sequence ID" value="NZ_QCYK01000001.1"/>
</dbReference>
<dbReference type="EMBL" id="QCYK01000001">
    <property type="protein sequence ID" value="PUZ28613.1"/>
    <property type="molecule type" value="Genomic_DNA"/>
</dbReference>
<dbReference type="Pfam" id="PF19514">
    <property type="entry name" value="MobC_2"/>
    <property type="match status" value="1"/>
</dbReference>
<dbReference type="OrthoDB" id="678846at2"/>
<keyword evidence="2" id="KW-1185">Reference proteome</keyword>